<comment type="caution">
    <text evidence="1">The sequence shown here is derived from an EMBL/GenBank/DDBJ whole genome shotgun (WGS) entry which is preliminary data.</text>
</comment>
<evidence type="ECO:0000313" key="1">
    <source>
        <dbReference type="EMBL" id="PJC93904.1"/>
    </source>
</evidence>
<name>A0A2M8HBF4_9GAMM</name>
<organism evidence="1 2">
    <name type="scientific">Aeromonas lusitana</name>
    <dbReference type="NCBI Taxonomy" id="931529"/>
    <lineage>
        <taxon>Bacteria</taxon>
        <taxon>Pseudomonadati</taxon>
        <taxon>Pseudomonadota</taxon>
        <taxon>Gammaproteobacteria</taxon>
        <taxon>Aeromonadales</taxon>
        <taxon>Aeromonadaceae</taxon>
        <taxon>Aeromonas</taxon>
    </lineage>
</organism>
<proteinExistence type="predicted"/>
<keyword evidence="2" id="KW-1185">Reference proteome</keyword>
<dbReference type="AlphaFoldDB" id="A0A2M8HBF4"/>
<reference evidence="1 2" key="1">
    <citation type="submission" date="2017-11" db="EMBL/GenBank/DDBJ databases">
        <title>Draft genome sequence of environmental isolate Aeromonas lusitania sp. nov. MDC 2473.</title>
        <authorList>
            <person name="Colston S.M."/>
            <person name="Navarro A."/>
            <person name="Martinez-Murcia A.J."/>
            <person name="Graf J."/>
        </authorList>
    </citation>
    <scope>NUCLEOTIDE SEQUENCE [LARGE SCALE GENOMIC DNA]</scope>
    <source>
        <strain evidence="1 2">MDC 2473</strain>
    </source>
</reference>
<dbReference type="EMBL" id="PGCP01000009">
    <property type="protein sequence ID" value="PJC93904.1"/>
    <property type="molecule type" value="Genomic_DNA"/>
</dbReference>
<evidence type="ECO:0000313" key="2">
    <source>
        <dbReference type="Proteomes" id="UP000232060"/>
    </source>
</evidence>
<dbReference type="Proteomes" id="UP000232060">
    <property type="component" value="Unassembled WGS sequence"/>
</dbReference>
<protein>
    <submittedName>
        <fullName evidence="1">Uncharacterized protein</fullName>
    </submittedName>
</protein>
<gene>
    <name evidence="1" type="ORF">CUC44_07050</name>
</gene>
<sequence>MAKWAQLLFYQTDADCFFIVQSRCDLGPRGRFGIIGARSHRAVLGGQAPDARLSPAQVEVRYW</sequence>
<accession>A0A2M8HBF4</accession>